<protein>
    <submittedName>
        <fullName evidence="1">Uncharacterized protein</fullName>
    </submittedName>
</protein>
<evidence type="ECO:0000313" key="2">
    <source>
        <dbReference type="Proteomes" id="UP001500200"/>
    </source>
</evidence>
<comment type="caution">
    <text evidence="1">The sequence shown here is derived from an EMBL/GenBank/DDBJ whole genome shotgun (WGS) entry which is preliminary data.</text>
</comment>
<sequence>MNETADASANLIGSLAGAIFGAAIGGSEGAIIGAIAAPAVEETGRHILASVLSFRERKRIDTALNSAGQQVRSLYAEGYKLRADDFWQARGGFPPPAQEVLEAVLLAAKRDPEERKATYMGRMFAHIAFDDGISPSAAHWAVTTAEALSWSQFQLLAVVARAEQLDVNGIVVGKSGENWDSYALHCDLRELGIDNRHLIFGGEEKTWNKISLPSSALQTFHFGSGGTLLHGLLGLEGIPIDDLVDVVTRLRAPISG</sequence>
<accession>A0ABP9RYN8</accession>
<gene>
    <name evidence="1" type="ORF">GCM10023346_00300</name>
</gene>
<dbReference type="Proteomes" id="UP001500200">
    <property type="component" value="Unassembled WGS sequence"/>
</dbReference>
<reference evidence="2" key="1">
    <citation type="journal article" date="2019" name="Int. J. Syst. Evol. Microbiol.">
        <title>The Global Catalogue of Microorganisms (GCM) 10K type strain sequencing project: providing services to taxonomists for standard genome sequencing and annotation.</title>
        <authorList>
            <consortium name="The Broad Institute Genomics Platform"/>
            <consortium name="The Broad Institute Genome Sequencing Center for Infectious Disease"/>
            <person name="Wu L."/>
            <person name="Ma J."/>
        </authorList>
    </citation>
    <scope>NUCLEOTIDE SEQUENCE [LARGE SCALE GENOMIC DNA]</scope>
    <source>
        <strain evidence="2">JCM 18514</strain>
    </source>
</reference>
<name>A0ABP9RYN8_9MICC</name>
<keyword evidence="2" id="KW-1185">Reference proteome</keyword>
<proteinExistence type="predicted"/>
<organism evidence="1 2">
    <name type="scientific">Arthrobacter gyeryongensis</name>
    <dbReference type="NCBI Taxonomy" id="1650592"/>
    <lineage>
        <taxon>Bacteria</taxon>
        <taxon>Bacillati</taxon>
        <taxon>Actinomycetota</taxon>
        <taxon>Actinomycetes</taxon>
        <taxon>Micrococcales</taxon>
        <taxon>Micrococcaceae</taxon>
        <taxon>Arthrobacter</taxon>
    </lineage>
</organism>
<evidence type="ECO:0000313" key="1">
    <source>
        <dbReference type="EMBL" id="GAA5188387.1"/>
    </source>
</evidence>
<dbReference type="RefSeq" id="WP_345446617.1">
    <property type="nucleotide sequence ID" value="NZ_BAABKK010000001.1"/>
</dbReference>
<dbReference type="EMBL" id="BAABKK010000001">
    <property type="protein sequence ID" value="GAA5188387.1"/>
    <property type="molecule type" value="Genomic_DNA"/>
</dbReference>